<organism evidence="1 2">
    <name type="scientific">Nitrososphaera gargensis (strain Ga9.2)</name>
    <dbReference type="NCBI Taxonomy" id="1237085"/>
    <lineage>
        <taxon>Archaea</taxon>
        <taxon>Nitrososphaerota</taxon>
        <taxon>Nitrososphaeria</taxon>
        <taxon>Nitrososphaerales</taxon>
        <taxon>Nitrososphaeraceae</taxon>
        <taxon>Nitrososphaera</taxon>
    </lineage>
</organism>
<accession>K0IHY4</accession>
<dbReference type="AlphaFoldDB" id="K0IHY4"/>
<dbReference type="HOGENOM" id="CLU_2875205_0_0_2"/>
<dbReference type="GeneID" id="13797879"/>
<evidence type="ECO:0000313" key="1">
    <source>
        <dbReference type="EMBL" id="AFU58553.1"/>
    </source>
</evidence>
<dbReference type="RefSeq" id="WP_015019090.1">
    <property type="nucleotide sequence ID" value="NC_018719.1"/>
</dbReference>
<dbReference type="KEGG" id="nga:Ngar_c16200"/>
<keyword evidence="2" id="KW-1185">Reference proteome</keyword>
<sequence>MLTEHERNPFCYICNLFFTPDYMPIHLKTDHTKEELASHLLLAYFDEWLEQEEAIEEAVESTR</sequence>
<proteinExistence type="predicted"/>
<name>K0IHY4_NITGG</name>
<reference evidence="1 2" key="1">
    <citation type="journal article" date="2012" name="Environ. Microbiol.">
        <title>The genome of the ammonia-oxidizing Candidatus Nitrososphaera gargensis: insights into metabolic versatility and environmental adaptations.</title>
        <authorList>
            <person name="Spang A."/>
            <person name="Poehlein A."/>
            <person name="Offre P."/>
            <person name="Zumbragel S."/>
            <person name="Haider S."/>
            <person name="Rychlik N."/>
            <person name="Nowka B."/>
            <person name="Schmeisser C."/>
            <person name="Lebedeva E.V."/>
            <person name="Rattei T."/>
            <person name="Bohm C."/>
            <person name="Schmid M."/>
            <person name="Galushko A."/>
            <person name="Hatzenpichler R."/>
            <person name="Weinmaier T."/>
            <person name="Daniel R."/>
            <person name="Schleper C."/>
            <person name="Spieck E."/>
            <person name="Streit W."/>
            <person name="Wagner M."/>
        </authorList>
    </citation>
    <scope>NUCLEOTIDE SEQUENCE [LARGE SCALE GENOMIC DNA]</scope>
    <source>
        <strain evidence="2">Ga9.2</strain>
    </source>
</reference>
<evidence type="ECO:0000313" key="2">
    <source>
        <dbReference type="Proteomes" id="UP000008037"/>
    </source>
</evidence>
<protein>
    <submittedName>
        <fullName evidence="1">Uncharacterized protein</fullName>
    </submittedName>
</protein>
<dbReference type="InParanoid" id="K0IHY4"/>
<dbReference type="Proteomes" id="UP000008037">
    <property type="component" value="Chromosome"/>
</dbReference>
<dbReference type="BioCyc" id="CNIT1237085:G1324-1618-MONOMER"/>
<dbReference type="EMBL" id="CP002408">
    <property type="protein sequence ID" value="AFU58553.1"/>
    <property type="molecule type" value="Genomic_DNA"/>
</dbReference>
<gene>
    <name evidence="1" type="ordered locus">Ngar_c16200</name>
</gene>